<dbReference type="EMBL" id="BJWL01000007">
    <property type="protein sequence ID" value="GFY91090.1"/>
    <property type="molecule type" value="Genomic_DNA"/>
</dbReference>
<evidence type="ECO:0000313" key="2">
    <source>
        <dbReference type="EMBL" id="GFY91090.1"/>
    </source>
</evidence>
<keyword evidence="1" id="KW-1133">Transmembrane helix</keyword>
<keyword evidence="1" id="KW-0812">Transmembrane</keyword>
<reference evidence="2 3" key="1">
    <citation type="submission" date="2019-07" db="EMBL/GenBank/DDBJ databases">
        <title>De Novo Assembly of kiwifruit Actinidia rufa.</title>
        <authorList>
            <person name="Sugita-Konishi S."/>
            <person name="Sato K."/>
            <person name="Mori E."/>
            <person name="Abe Y."/>
            <person name="Kisaki G."/>
            <person name="Hamano K."/>
            <person name="Suezawa K."/>
            <person name="Otani M."/>
            <person name="Fukuda T."/>
            <person name="Manabe T."/>
            <person name="Gomi K."/>
            <person name="Tabuchi M."/>
            <person name="Akimitsu K."/>
            <person name="Kataoka I."/>
        </authorList>
    </citation>
    <scope>NUCLEOTIDE SEQUENCE [LARGE SCALE GENOMIC DNA]</scope>
    <source>
        <strain evidence="3">cv. Fuchu</strain>
    </source>
</reference>
<protein>
    <submittedName>
        <fullName evidence="2">Uncharacterized protein</fullName>
    </submittedName>
</protein>
<proteinExistence type="predicted"/>
<dbReference type="AlphaFoldDB" id="A0A7J0EXF5"/>
<feature type="transmembrane region" description="Helical" evidence="1">
    <location>
        <begin position="40"/>
        <end position="65"/>
    </location>
</feature>
<accession>A0A7J0EXF5</accession>
<sequence>MDIKLMERNNRIFRNAKISKDEGIEMVIENVRNRVPSFSVMWRVILSVVYLFRVLVGLSLPSFLYTDLCETSSEFGVWKVGSSPSFRVIRVLFPSEW</sequence>
<name>A0A7J0EXF5_9ERIC</name>
<evidence type="ECO:0000256" key="1">
    <source>
        <dbReference type="SAM" id="Phobius"/>
    </source>
</evidence>
<dbReference type="Proteomes" id="UP000585474">
    <property type="component" value="Unassembled WGS sequence"/>
</dbReference>
<keyword evidence="3" id="KW-1185">Reference proteome</keyword>
<gene>
    <name evidence="2" type="ORF">Acr_07g0012860</name>
</gene>
<keyword evidence="1" id="KW-0472">Membrane</keyword>
<evidence type="ECO:0000313" key="3">
    <source>
        <dbReference type="Proteomes" id="UP000585474"/>
    </source>
</evidence>
<comment type="caution">
    <text evidence="2">The sequence shown here is derived from an EMBL/GenBank/DDBJ whole genome shotgun (WGS) entry which is preliminary data.</text>
</comment>
<organism evidence="2 3">
    <name type="scientific">Actinidia rufa</name>
    <dbReference type="NCBI Taxonomy" id="165716"/>
    <lineage>
        <taxon>Eukaryota</taxon>
        <taxon>Viridiplantae</taxon>
        <taxon>Streptophyta</taxon>
        <taxon>Embryophyta</taxon>
        <taxon>Tracheophyta</taxon>
        <taxon>Spermatophyta</taxon>
        <taxon>Magnoliopsida</taxon>
        <taxon>eudicotyledons</taxon>
        <taxon>Gunneridae</taxon>
        <taxon>Pentapetalae</taxon>
        <taxon>asterids</taxon>
        <taxon>Ericales</taxon>
        <taxon>Actinidiaceae</taxon>
        <taxon>Actinidia</taxon>
    </lineage>
</organism>